<name>A0ABR9WG09_9BACT</name>
<keyword evidence="3" id="KW-1185">Reference proteome</keyword>
<accession>A0ABR9WG09</accession>
<evidence type="ECO:0000256" key="1">
    <source>
        <dbReference type="SAM" id="SignalP"/>
    </source>
</evidence>
<evidence type="ECO:0000313" key="2">
    <source>
        <dbReference type="EMBL" id="MBE9464328.1"/>
    </source>
</evidence>
<keyword evidence="1" id="KW-0732">Signal</keyword>
<feature type="signal peptide" evidence="1">
    <location>
        <begin position="1"/>
        <end position="25"/>
    </location>
</feature>
<proteinExistence type="predicted"/>
<organism evidence="2 3">
    <name type="scientific">Dyadobacter subterraneus</name>
    <dbReference type="NCBI Taxonomy" id="2773304"/>
    <lineage>
        <taxon>Bacteria</taxon>
        <taxon>Pseudomonadati</taxon>
        <taxon>Bacteroidota</taxon>
        <taxon>Cytophagia</taxon>
        <taxon>Cytophagales</taxon>
        <taxon>Spirosomataceae</taxon>
        <taxon>Dyadobacter</taxon>
    </lineage>
</organism>
<reference evidence="3" key="1">
    <citation type="submission" date="2023-07" db="EMBL/GenBank/DDBJ databases">
        <title>Dyadobacter sp. nov 'subterranea' isolated from contaminted grondwater.</title>
        <authorList>
            <person name="Szabo I."/>
            <person name="Al-Omari J."/>
            <person name="Szerdahelyi S.G."/>
            <person name="Rado J."/>
        </authorList>
    </citation>
    <scope>NUCLEOTIDE SEQUENCE [LARGE SCALE GENOMIC DNA]</scope>
    <source>
        <strain evidence="3">UP-52</strain>
    </source>
</reference>
<gene>
    <name evidence="2" type="ORF">IEE83_20780</name>
</gene>
<feature type="chain" id="PRO_5046344926" evidence="1">
    <location>
        <begin position="26"/>
        <end position="310"/>
    </location>
</feature>
<sequence>MERSMKRLISLFCFTMGIFSGSVYAQELQFTVSLNYDQLVAQQKTDPASMTKLQSYISDFLNNTSWTRETFTKDEKIKCKLNINLTRSVTQGAYEGTAQLVIARPVFNSSYETVLFNYVDRSFTFNYLPTNQLYFNENSYTDELPFILAFYAYTALIFDFDSFSKLGGSPYMQKAFNLANLAANAPSPGRGWDTRKSADSRNRYWLIENLMSQQFIPFREGLYAYYRQGLDVATENPAQTRTKTLDLLTSIKAVAQLRPGSVVVNSFFDSKSDEIYSILKEANPEERKTAQTILVSLDPSKTQLYQKLSQ</sequence>
<dbReference type="Pfam" id="PF16119">
    <property type="entry name" value="DUF4835"/>
    <property type="match status" value="1"/>
</dbReference>
<dbReference type="InterPro" id="IPR032274">
    <property type="entry name" value="DUF4835"/>
</dbReference>
<dbReference type="Proteomes" id="UP000634134">
    <property type="component" value="Unassembled WGS sequence"/>
</dbReference>
<protein>
    <submittedName>
        <fullName evidence="2">DUF4835 family protein</fullName>
    </submittedName>
</protein>
<comment type="caution">
    <text evidence="2">The sequence shown here is derived from an EMBL/GenBank/DDBJ whole genome shotgun (WGS) entry which is preliminary data.</text>
</comment>
<evidence type="ECO:0000313" key="3">
    <source>
        <dbReference type="Proteomes" id="UP000634134"/>
    </source>
</evidence>
<dbReference type="EMBL" id="JACYGY010000001">
    <property type="protein sequence ID" value="MBE9464328.1"/>
    <property type="molecule type" value="Genomic_DNA"/>
</dbReference>